<proteinExistence type="predicted"/>
<evidence type="ECO:0000256" key="1">
    <source>
        <dbReference type="SAM" id="SignalP"/>
    </source>
</evidence>
<dbReference type="AlphaFoldDB" id="A0AA36GTS8"/>
<protein>
    <submittedName>
        <fullName evidence="2">Uncharacterized protein</fullName>
    </submittedName>
</protein>
<accession>A0AA36GTS8</accession>
<feature type="signal peptide" evidence="1">
    <location>
        <begin position="1"/>
        <end position="19"/>
    </location>
</feature>
<evidence type="ECO:0000313" key="3">
    <source>
        <dbReference type="Proteomes" id="UP001176961"/>
    </source>
</evidence>
<dbReference type="EMBL" id="CATQJL010000223">
    <property type="protein sequence ID" value="CAJ0598138.1"/>
    <property type="molecule type" value="Genomic_DNA"/>
</dbReference>
<dbReference type="InterPro" id="IPR045860">
    <property type="entry name" value="Snake_toxin-like_sf"/>
</dbReference>
<sequence length="110" mass="12095">MGLSIMVGIFITLFGVASSLRCYEGDTKNDRKPKTAANCSHPFCSKIRYSNSKTKMLNTYDCDYTGICETSGCEEDRFGTVVCCCNIDLCNKSLTIPSLFATLFAFLAIV</sequence>
<feature type="chain" id="PRO_5041348338" evidence="1">
    <location>
        <begin position="20"/>
        <end position="110"/>
    </location>
</feature>
<name>A0AA36GTS8_CYLNA</name>
<comment type="caution">
    <text evidence="2">The sequence shown here is derived from an EMBL/GenBank/DDBJ whole genome shotgun (WGS) entry which is preliminary data.</text>
</comment>
<organism evidence="2 3">
    <name type="scientific">Cylicocyclus nassatus</name>
    <name type="common">Nematode worm</name>
    <dbReference type="NCBI Taxonomy" id="53992"/>
    <lineage>
        <taxon>Eukaryota</taxon>
        <taxon>Metazoa</taxon>
        <taxon>Ecdysozoa</taxon>
        <taxon>Nematoda</taxon>
        <taxon>Chromadorea</taxon>
        <taxon>Rhabditida</taxon>
        <taxon>Rhabditina</taxon>
        <taxon>Rhabditomorpha</taxon>
        <taxon>Strongyloidea</taxon>
        <taxon>Strongylidae</taxon>
        <taxon>Cylicocyclus</taxon>
    </lineage>
</organism>
<dbReference type="Proteomes" id="UP001176961">
    <property type="component" value="Unassembled WGS sequence"/>
</dbReference>
<dbReference type="SUPFAM" id="SSF57302">
    <property type="entry name" value="Snake toxin-like"/>
    <property type="match status" value="1"/>
</dbReference>
<keyword evidence="1" id="KW-0732">Signal</keyword>
<keyword evidence="3" id="KW-1185">Reference proteome</keyword>
<evidence type="ECO:0000313" key="2">
    <source>
        <dbReference type="EMBL" id="CAJ0598138.1"/>
    </source>
</evidence>
<reference evidence="2" key="1">
    <citation type="submission" date="2023-07" db="EMBL/GenBank/DDBJ databases">
        <authorList>
            <consortium name="CYATHOMIX"/>
        </authorList>
    </citation>
    <scope>NUCLEOTIDE SEQUENCE</scope>
    <source>
        <strain evidence="2">N/A</strain>
    </source>
</reference>
<gene>
    <name evidence="2" type="ORF">CYNAS_LOCUS10121</name>
</gene>